<name>A0A382D457_9ZZZZ</name>
<keyword evidence="3" id="KW-0963">Cytoplasm</keyword>
<comment type="subcellular location">
    <subcellularLocation>
        <location evidence="1">Cytoplasm</location>
    </subcellularLocation>
</comment>
<proteinExistence type="inferred from homology"/>
<dbReference type="HAMAP" id="MF_00040">
    <property type="entry name" value="RRF"/>
    <property type="match status" value="1"/>
</dbReference>
<dbReference type="CDD" id="cd00520">
    <property type="entry name" value="RRF"/>
    <property type="match status" value="1"/>
</dbReference>
<evidence type="ECO:0000256" key="1">
    <source>
        <dbReference type="ARBA" id="ARBA00004496"/>
    </source>
</evidence>
<keyword evidence="4" id="KW-0648">Protein biosynthesis</keyword>
<comment type="similarity">
    <text evidence="2">Belongs to the RRF family.</text>
</comment>
<evidence type="ECO:0000313" key="6">
    <source>
        <dbReference type="EMBL" id="SVB33218.1"/>
    </source>
</evidence>
<reference evidence="6" key="1">
    <citation type="submission" date="2018-05" db="EMBL/GenBank/DDBJ databases">
        <authorList>
            <person name="Lanie J.A."/>
            <person name="Ng W.-L."/>
            <person name="Kazmierczak K.M."/>
            <person name="Andrzejewski T.M."/>
            <person name="Davidsen T.M."/>
            <person name="Wayne K.J."/>
            <person name="Tettelin H."/>
            <person name="Glass J.I."/>
            <person name="Rusch D."/>
            <person name="Podicherti R."/>
            <person name="Tsui H.-C.T."/>
            <person name="Winkler M.E."/>
        </authorList>
    </citation>
    <scope>NUCLEOTIDE SEQUENCE</scope>
</reference>
<evidence type="ECO:0000256" key="4">
    <source>
        <dbReference type="ARBA" id="ARBA00022917"/>
    </source>
</evidence>
<dbReference type="GO" id="GO:0006412">
    <property type="term" value="P:translation"/>
    <property type="evidence" value="ECO:0007669"/>
    <property type="project" value="UniProtKB-KW"/>
</dbReference>
<dbReference type="InterPro" id="IPR023584">
    <property type="entry name" value="Ribosome_recyc_fac_dom"/>
</dbReference>
<sequence>MSLKETEEHMDAAIDALRREFATVRTGKATPVLLDTVRVDAYGSKMPLNQLANISTPDASLLVVQPYDKTLLVDIEKAIQTANLGLNPANDGNLIRIPVPPLTEERRKEYAKFLHQMAEEGRISIRRARKISNDQVKQAIKDHETSEDEGFRQLEKIQEMTNSYSSLLDEMLENKEKEVMAL</sequence>
<dbReference type="FunFam" id="1.10.132.20:FF:000001">
    <property type="entry name" value="Ribosome-recycling factor"/>
    <property type="match status" value="1"/>
</dbReference>
<accession>A0A382D457</accession>
<dbReference type="SUPFAM" id="SSF55194">
    <property type="entry name" value="Ribosome recycling factor, RRF"/>
    <property type="match status" value="1"/>
</dbReference>
<feature type="domain" description="Ribosome recycling factor" evidence="5">
    <location>
        <begin position="17"/>
        <end position="180"/>
    </location>
</feature>
<dbReference type="AlphaFoldDB" id="A0A382D457"/>
<dbReference type="InterPro" id="IPR002661">
    <property type="entry name" value="Ribosome_recyc_fac"/>
</dbReference>
<dbReference type="Pfam" id="PF01765">
    <property type="entry name" value="RRF"/>
    <property type="match status" value="1"/>
</dbReference>
<dbReference type="GO" id="GO:0005737">
    <property type="term" value="C:cytoplasm"/>
    <property type="evidence" value="ECO:0007669"/>
    <property type="project" value="UniProtKB-SubCell"/>
</dbReference>
<dbReference type="EMBL" id="UINC01037555">
    <property type="protein sequence ID" value="SVB33218.1"/>
    <property type="molecule type" value="Genomic_DNA"/>
</dbReference>
<dbReference type="GO" id="GO:0043023">
    <property type="term" value="F:ribosomal large subunit binding"/>
    <property type="evidence" value="ECO:0007669"/>
    <property type="project" value="TreeGrafter"/>
</dbReference>
<dbReference type="Gene3D" id="3.30.1360.40">
    <property type="match status" value="1"/>
</dbReference>
<protein>
    <recommendedName>
        <fullName evidence="5">Ribosome recycling factor domain-containing protein</fullName>
    </recommendedName>
</protein>
<dbReference type="InterPro" id="IPR036191">
    <property type="entry name" value="RRF_sf"/>
</dbReference>
<evidence type="ECO:0000256" key="2">
    <source>
        <dbReference type="ARBA" id="ARBA00005912"/>
    </source>
</evidence>
<evidence type="ECO:0000256" key="3">
    <source>
        <dbReference type="ARBA" id="ARBA00022490"/>
    </source>
</evidence>
<organism evidence="6">
    <name type="scientific">marine metagenome</name>
    <dbReference type="NCBI Taxonomy" id="408172"/>
    <lineage>
        <taxon>unclassified sequences</taxon>
        <taxon>metagenomes</taxon>
        <taxon>ecological metagenomes</taxon>
    </lineage>
</organism>
<dbReference type="Gene3D" id="1.10.132.20">
    <property type="entry name" value="Ribosome-recycling factor"/>
    <property type="match status" value="1"/>
</dbReference>
<evidence type="ECO:0000259" key="5">
    <source>
        <dbReference type="Pfam" id="PF01765"/>
    </source>
</evidence>
<dbReference type="FunFam" id="3.30.1360.40:FF:000001">
    <property type="entry name" value="Ribosome-recycling factor"/>
    <property type="match status" value="1"/>
</dbReference>
<dbReference type="NCBIfam" id="TIGR00496">
    <property type="entry name" value="frr"/>
    <property type="match status" value="1"/>
</dbReference>
<dbReference type="PANTHER" id="PTHR20982">
    <property type="entry name" value="RIBOSOME RECYCLING FACTOR"/>
    <property type="match status" value="1"/>
</dbReference>
<gene>
    <name evidence="6" type="ORF">METZ01_LOCUS186072</name>
</gene>
<dbReference type="PANTHER" id="PTHR20982:SF3">
    <property type="entry name" value="MITOCHONDRIAL RIBOSOME RECYCLING FACTOR PSEUDO 1"/>
    <property type="match status" value="1"/>
</dbReference>